<sequence>MAGQLYRHSYRVTYADCTVGNHIYYSRYLNLLEAARGEFFR</sequence>
<dbReference type="Proteomes" id="UP000003688">
    <property type="component" value="Unassembled WGS sequence"/>
</dbReference>
<evidence type="ECO:0008006" key="3">
    <source>
        <dbReference type="Google" id="ProtNLM"/>
    </source>
</evidence>
<dbReference type="SUPFAM" id="SSF54637">
    <property type="entry name" value="Thioesterase/thiol ester dehydrase-isomerase"/>
    <property type="match status" value="1"/>
</dbReference>
<dbReference type="Gene3D" id="3.10.129.10">
    <property type="entry name" value="Hotdog Thioesterase"/>
    <property type="match status" value="1"/>
</dbReference>
<protein>
    <recommendedName>
        <fullName evidence="3">Thioesterase superfamily protein</fullName>
    </recommendedName>
</protein>
<evidence type="ECO:0000313" key="1">
    <source>
        <dbReference type="EMBL" id="EEF57182.1"/>
    </source>
</evidence>
<accession>B9XSI2</accession>
<proteinExistence type="predicted"/>
<dbReference type="InterPro" id="IPR029069">
    <property type="entry name" value="HotDog_dom_sf"/>
</dbReference>
<evidence type="ECO:0000313" key="2">
    <source>
        <dbReference type="Proteomes" id="UP000003688"/>
    </source>
</evidence>
<gene>
    <name evidence="1" type="ORF">Cflav_PD0189</name>
</gene>
<feature type="non-terminal residue" evidence="1">
    <location>
        <position position="41"/>
    </location>
</feature>
<reference evidence="1 2" key="1">
    <citation type="journal article" date="2011" name="J. Bacteriol.">
        <title>Genome sequence of 'Pedosphaera parvula' Ellin514, an aerobic Verrucomicrobial isolate from pasture soil.</title>
        <authorList>
            <person name="Kant R."/>
            <person name="van Passel M.W."/>
            <person name="Sangwan P."/>
            <person name="Palva A."/>
            <person name="Lucas S."/>
            <person name="Copeland A."/>
            <person name="Lapidus A."/>
            <person name="Glavina Del Rio T."/>
            <person name="Dalin E."/>
            <person name="Tice H."/>
            <person name="Bruce D."/>
            <person name="Goodwin L."/>
            <person name="Pitluck S."/>
            <person name="Chertkov O."/>
            <person name="Larimer F.W."/>
            <person name="Land M.L."/>
            <person name="Hauser L."/>
            <person name="Brettin T.S."/>
            <person name="Detter J.C."/>
            <person name="Han S."/>
            <person name="de Vos W.M."/>
            <person name="Janssen P.H."/>
            <person name="Smidt H."/>
        </authorList>
    </citation>
    <scope>NUCLEOTIDE SEQUENCE [LARGE SCALE GENOMIC DNA]</scope>
    <source>
        <strain evidence="1 2">Ellin514</strain>
    </source>
</reference>
<dbReference type="STRING" id="320771.Cflav_PD0189"/>
<dbReference type="AlphaFoldDB" id="B9XSI2"/>
<keyword evidence="2" id="KW-1185">Reference proteome</keyword>
<name>B9XSI2_PEDPL</name>
<organism evidence="1 2">
    <name type="scientific">Pedosphaera parvula (strain Ellin514)</name>
    <dbReference type="NCBI Taxonomy" id="320771"/>
    <lineage>
        <taxon>Bacteria</taxon>
        <taxon>Pseudomonadati</taxon>
        <taxon>Verrucomicrobiota</taxon>
        <taxon>Pedosphaerae</taxon>
        <taxon>Pedosphaerales</taxon>
        <taxon>Pedosphaeraceae</taxon>
        <taxon>Pedosphaera</taxon>
    </lineage>
</organism>
<comment type="caution">
    <text evidence="1">The sequence shown here is derived from an EMBL/GenBank/DDBJ whole genome shotgun (WGS) entry which is preliminary data.</text>
</comment>
<dbReference type="EMBL" id="ABOX02000081">
    <property type="protein sequence ID" value="EEF57182.1"/>
    <property type="molecule type" value="Genomic_DNA"/>
</dbReference>